<dbReference type="EMBL" id="JAGQLG010000107">
    <property type="protein sequence ID" value="MCA9382321.1"/>
    <property type="molecule type" value="Genomic_DNA"/>
</dbReference>
<evidence type="ECO:0000313" key="1">
    <source>
        <dbReference type="EMBL" id="MCA9382321.1"/>
    </source>
</evidence>
<evidence type="ECO:0000313" key="2">
    <source>
        <dbReference type="Proteomes" id="UP000782843"/>
    </source>
</evidence>
<protein>
    <submittedName>
        <fullName evidence="1">Uncharacterized protein</fullName>
    </submittedName>
</protein>
<accession>A0A955L447</accession>
<organism evidence="1 2">
    <name type="scientific">Candidatus Dojkabacteria bacterium</name>
    <dbReference type="NCBI Taxonomy" id="2099670"/>
    <lineage>
        <taxon>Bacteria</taxon>
        <taxon>Candidatus Dojkabacteria</taxon>
    </lineage>
</organism>
<comment type="caution">
    <text evidence="1">The sequence shown here is derived from an EMBL/GenBank/DDBJ whole genome shotgun (WGS) entry which is preliminary data.</text>
</comment>
<feature type="non-terminal residue" evidence="1">
    <location>
        <position position="147"/>
    </location>
</feature>
<proteinExistence type="predicted"/>
<dbReference type="AlphaFoldDB" id="A0A955L447"/>
<reference evidence="1" key="1">
    <citation type="submission" date="2020-04" db="EMBL/GenBank/DDBJ databases">
        <authorList>
            <person name="Zhang T."/>
        </authorList>
    </citation>
    <scope>NUCLEOTIDE SEQUENCE</scope>
    <source>
        <strain evidence="1">HKST-UBA10</strain>
    </source>
</reference>
<name>A0A955L447_9BACT</name>
<dbReference type="Proteomes" id="UP000782843">
    <property type="component" value="Unassembled WGS sequence"/>
</dbReference>
<dbReference type="InterPro" id="IPR036597">
    <property type="entry name" value="Fido-like_dom_sf"/>
</dbReference>
<dbReference type="Gene3D" id="1.10.3290.10">
    <property type="entry name" value="Fido-like domain"/>
    <property type="match status" value="1"/>
</dbReference>
<gene>
    <name evidence="1" type="ORF">KC660_02840</name>
</gene>
<sequence>MIQEIINEQILKDIIDYEIEKDRILRFPYDPDQLDLMRREARIENLLHLSNLIGANLTLTTIKSIYLGRKLSLGEEENKLIKLLINARRAEEYIESIVDSRDTVIDNNYLMHMNKLVLSGIKETWEIELRSSKEEQDALEDIFNKGS</sequence>
<reference evidence="1" key="2">
    <citation type="journal article" date="2021" name="Microbiome">
        <title>Successional dynamics and alternative stable states in a saline activated sludge microbial community over 9 years.</title>
        <authorList>
            <person name="Wang Y."/>
            <person name="Ye J."/>
            <person name="Ju F."/>
            <person name="Liu L."/>
            <person name="Boyd J.A."/>
            <person name="Deng Y."/>
            <person name="Parks D.H."/>
            <person name="Jiang X."/>
            <person name="Yin X."/>
            <person name="Woodcroft B.J."/>
            <person name="Tyson G.W."/>
            <person name="Hugenholtz P."/>
            <person name="Polz M.F."/>
            <person name="Zhang T."/>
        </authorList>
    </citation>
    <scope>NUCLEOTIDE SEQUENCE</scope>
    <source>
        <strain evidence="1">HKST-UBA10</strain>
    </source>
</reference>